<dbReference type="SUPFAM" id="SSF53474">
    <property type="entry name" value="alpha/beta-Hydrolases"/>
    <property type="match status" value="1"/>
</dbReference>
<dbReference type="AlphaFoldDB" id="A0A2S0KF58"/>
<sequence>MESDRSGHRVPGAGVEAHRRSGRPVLGPLVLAVGGTGESTPGDDPASVTGMLARVTDELDERFSARWVPYPASYGPAASLDGECYLSSVARGVTALAQAIDDAVAEQPDRPVMLIGYSQGAVVIRSLLARPATGRYAASVAGLGFVADPHQPPGAVPGCDGWGVAGRGPDLPAEIPAFWVGAPDDVICNASPDSLIRDVADLSGMFSVDQVRTWLADVYTRVRDAELQNAARTRLAPSQWIRDVRRLAIAAREVRGYLPSSLRVHRWRWDNPLGGRHVSYGTEPYLRAPLTAPDVTGCQVLAQWMQVQATLGPHQRCAA</sequence>
<dbReference type="EMBL" id="CP027433">
    <property type="protein sequence ID" value="AVM00332.1"/>
    <property type="molecule type" value="Genomic_DNA"/>
</dbReference>
<keyword evidence="5" id="KW-1185">Reference proteome</keyword>
<dbReference type="InterPro" id="IPR013228">
    <property type="entry name" value="PE-PPE_C"/>
</dbReference>
<evidence type="ECO:0000259" key="3">
    <source>
        <dbReference type="Pfam" id="PF08237"/>
    </source>
</evidence>
<evidence type="ECO:0000313" key="4">
    <source>
        <dbReference type="EMBL" id="AVM00332.1"/>
    </source>
</evidence>
<gene>
    <name evidence="4" type="ORF">C6V83_08660</name>
</gene>
<evidence type="ECO:0000313" key="5">
    <source>
        <dbReference type="Proteomes" id="UP000239814"/>
    </source>
</evidence>
<feature type="region of interest" description="Disordered" evidence="2">
    <location>
        <begin position="1"/>
        <end position="20"/>
    </location>
</feature>
<dbReference type="OrthoDB" id="4774619at2"/>
<evidence type="ECO:0000256" key="2">
    <source>
        <dbReference type="SAM" id="MobiDB-lite"/>
    </source>
</evidence>
<reference evidence="4 5" key="1">
    <citation type="submission" date="2018-03" db="EMBL/GenBank/DDBJ databases">
        <title>Characteristics and genome of n-alkane degrading marine bacteria Gordonia iterans isolated from crude oil contaminated in Tae-an, South Korea.</title>
        <authorList>
            <person name="Lee S.-S."/>
            <person name="Kim H."/>
        </authorList>
    </citation>
    <scope>NUCLEOTIDE SEQUENCE [LARGE SCALE GENOMIC DNA]</scope>
    <source>
        <strain evidence="4 5">Co17</strain>
    </source>
</reference>
<dbReference type="Pfam" id="PF08237">
    <property type="entry name" value="PE-PPE"/>
    <property type="match status" value="1"/>
</dbReference>
<keyword evidence="1" id="KW-0378">Hydrolase</keyword>
<organism evidence="4 5">
    <name type="scientific">Gordonia iterans</name>
    <dbReference type="NCBI Taxonomy" id="1004901"/>
    <lineage>
        <taxon>Bacteria</taxon>
        <taxon>Bacillati</taxon>
        <taxon>Actinomycetota</taxon>
        <taxon>Actinomycetes</taxon>
        <taxon>Mycobacteriales</taxon>
        <taxon>Gordoniaceae</taxon>
        <taxon>Gordonia</taxon>
    </lineage>
</organism>
<dbReference type="InterPro" id="IPR029058">
    <property type="entry name" value="AB_hydrolase_fold"/>
</dbReference>
<protein>
    <submittedName>
        <fullName evidence="4">PE-PPE domain-containing protein</fullName>
    </submittedName>
</protein>
<evidence type="ECO:0000256" key="1">
    <source>
        <dbReference type="ARBA" id="ARBA00022801"/>
    </source>
</evidence>
<dbReference type="InterPro" id="IPR000675">
    <property type="entry name" value="Cutinase/axe"/>
</dbReference>
<dbReference type="Gene3D" id="3.40.50.1820">
    <property type="entry name" value="alpha/beta hydrolase"/>
    <property type="match status" value="1"/>
</dbReference>
<accession>A0A2S0KF58</accession>
<dbReference type="KEGG" id="git:C6V83_08660"/>
<feature type="domain" description="PE-PPE" evidence="3">
    <location>
        <begin position="66"/>
        <end position="152"/>
    </location>
</feature>
<dbReference type="GO" id="GO:0016787">
    <property type="term" value="F:hydrolase activity"/>
    <property type="evidence" value="ECO:0007669"/>
    <property type="project" value="UniProtKB-KW"/>
</dbReference>
<dbReference type="SMART" id="SM01110">
    <property type="entry name" value="Cutinase"/>
    <property type="match status" value="1"/>
</dbReference>
<proteinExistence type="predicted"/>
<name>A0A2S0KF58_9ACTN</name>
<dbReference type="Proteomes" id="UP000239814">
    <property type="component" value="Chromosome"/>
</dbReference>